<dbReference type="InterPro" id="IPR016478">
    <property type="entry name" value="GTPase_MTG1"/>
</dbReference>
<evidence type="ECO:0000256" key="2">
    <source>
        <dbReference type="ARBA" id="ARBA00023134"/>
    </source>
</evidence>
<feature type="domain" description="G" evidence="5">
    <location>
        <begin position="136"/>
        <end position="198"/>
    </location>
</feature>
<evidence type="ECO:0000259" key="5">
    <source>
        <dbReference type="Pfam" id="PF01926"/>
    </source>
</evidence>
<dbReference type="Pfam" id="PF01926">
    <property type="entry name" value="MMR_HSR1"/>
    <property type="match status" value="1"/>
</dbReference>
<name>A0ABP1QPT4_9HEXA</name>
<dbReference type="PANTHER" id="PTHR45782:SF4">
    <property type="entry name" value="MITOCHONDRIAL RIBOSOME-ASSOCIATED GTPASE 1"/>
    <property type="match status" value="1"/>
</dbReference>
<dbReference type="PANTHER" id="PTHR45782">
    <property type="entry name" value="MITOCHONDRIAL RIBOSOME-ASSOCIATED GTPASE 1"/>
    <property type="match status" value="1"/>
</dbReference>
<gene>
    <name evidence="6" type="ORF">ODALV1_LOCUS13726</name>
</gene>
<comment type="subcellular location">
    <subcellularLocation>
        <location evidence="4">Mitochondrion inner membrane</location>
        <topology evidence="4">Peripheral membrane protein</topology>
    </subcellularLocation>
</comment>
<dbReference type="InterPro" id="IPR006073">
    <property type="entry name" value="GTP-bd"/>
</dbReference>
<comment type="similarity">
    <text evidence="4">Belongs to the TRAFAC class YlqF/YawG GTPase family. MTG1 subfamily.</text>
</comment>
<proteinExistence type="inferred from homology"/>
<dbReference type="CDD" id="cd01856">
    <property type="entry name" value="YlqF"/>
    <property type="match status" value="1"/>
</dbReference>
<reference evidence="6 7" key="1">
    <citation type="submission" date="2024-08" db="EMBL/GenBank/DDBJ databases">
        <authorList>
            <person name="Cucini C."/>
            <person name="Frati F."/>
        </authorList>
    </citation>
    <scope>NUCLEOTIDE SEQUENCE [LARGE SCALE GENOMIC DNA]</scope>
</reference>
<keyword evidence="7" id="KW-1185">Reference proteome</keyword>
<comment type="caution">
    <text evidence="6">The sequence shown here is derived from an EMBL/GenBank/DDBJ whole genome shotgun (WGS) entry which is preliminary data.</text>
</comment>
<comment type="function">
    <text evidence="3 4">Plays a role in the regulation of the mitochondrial ribosome assembly and of translational activity. Displays mitochondrial GTPase activity.</text>
</comment>
<protein>
    <recommendedName>
        <fullName evidence="4">Mitochondrial GTPase 1</fullName>
    </recommendedName>
</protein>
<dbReference type="InterPro" id="IPR027417">
    <property type="entry name" value="P-loop_NTPase"/>
</dbReference>
<dbReference type="PIRSF" id="PIRSF006230">
    <property type="entry name" value="MG442"/>
    <property type="match status" value="1"/>
</dbReference>
<keyword evidence="2 4" id="KW-0342">GTP-binding</keyword>
<accession>A0ABP1QPT4</accession>
<dbReference type="InterPro" id="IPR023179">
    <property type="entry name" value="GTP-bd_ortho_bundle_sf"/>
</dbReference>
<dbReference type="Proteomes" id="UP001642540">
    <property type="component" value="Unassembled WGS sequence"/>
</dbReference>
<evidence type="ECO:0000256" key="1">
    <source>
        <dbReference type="ARBA" id="ARBA00022741"/>
    </source>
</evidence>
<evidence type="ECO:0000313" key="7">
    <source>
        <dbReference type="Proteomes" id="UP001642540"/>
    </source>
</evidence>
<organism evidence="6 7">
    <name type="scientific">Orchesella dallaii</name>
    <dbReference type="NCBI Taxonomy" id="48710"/>
    <lineage>
        <taxon>Eukaryota</taxon>
        <taxon>Metazoa</taxon>
        <taxon>Ecdysozoa</taxon>
        <taxon>Arthropoda</taxon>
        <taxon>Hexapoda</taxon>
        <taxon>Collembola</taxon>
        <taxon>Entomobryomorpha</taxon>
        <taxon>Entomobryoidea</taxon>
        <taxon>Orchesellidae</taxon>
        <taxon>Orchesellinae</taxon>
        <taxon>Orchesella</taxon>
    </lineage>
</organism>
<evidence type="ECO:0000256" key="3">
    <source>
        <dbReference type="ARBA" id="ARBA00045284"/>
    </source>
</evidence>
<evidence type="ECO:0000313" key="6">
    <source>
        <dbReference type="EMBL" id="CAL8109827.1"/>
    </source>
</evidence>
<dbReference type="Gene3D" id="3.40.50.300">
    <property type="entry name" value="P-loop containing nucleotide triphosphate hydrolases"/>
    <property type="match status" value="1"/>
</dbReference>
<keyword evidence="1 4" id="KW-0547">Nucleotide-binding</keyword>
<keyword evidence="4" id="KW-0496">Mitochondrion</keyword>
<evidence type="ECO:0000256" key="4">
    <source>
        <dbReference type="PIRNR" id="PIRNR006230"/>
    </source>
</evidence>
<dbReference type="SUPFAM" id="SSF52540">
    <property type="entry name" value="P-loop containing nucleoside triphosphate hydrolases"/>
    <property type="match status" value="1"/>
</dbReference>
<dbReference type="EMBL" id="CAXLJM020000042">
    <property type="protein sequence ID" value="CAL8109827.1"/>
    <property type="molecule type" value="Genomic_DNA"/>
</dbReference>
<sequence>MSGFRETFGVISRNLNWYPKHMNTGLKQMQAKLRSVDCVLEIHDARVPLSGRNPNFSHLLVGEKPHIVVLNKVDLISSESKRKIKDIYEKTVTKNLIFTNCKNDQDSGVKKIVPMIRDLIENSNRYHRTGMDEYNAMVIGIPNVGKSSFINITRAKNLKKATALKVAPSAGVTKMVHMRVKISTNPLIYLFDTPGILTPRVPDPTAAIKLAVCGGFPDHDVGLMLIADYILFTLNKQKKFRYTSFLGLEEPCDCITTALTKGAIHTNRMLNLKSYIATGPVKKPDFDLMAKMFIDKFRKAEFGKVVLDDIDQFTQFEEVSDDIDLKENEVFERSTNT</sequence>
<dbReference type="Gene3D" id="1.10.1580.10">
    <property type="match status" value="1"/>
</dbReference>